<dbReference type="Proteomes" id="UP000377595">
    <property type="component" value="Unassembled WGS sequence"/>
</dbReference>
<evidence type="ECO:0000313" key="8">
    <source>
        <dbReference type="EMBL" id="GES22079.1"/>
    </source>
</evidence>
<evidence type="ECO:0000256" key="3">
    <source>
        <dbReference type="ARBA" id="ARBA00022692"/>
    </source>
</evidence>
<dbReference type="RefSeq" id="WP_155347046.1">
    <property type="nucleotide sequence ID" value="NZ_BAAAHM010000016.1"/>
</dbReference>
<organism evidence="8 9">
    <name type="scientific">Acrocarpospora pleiomorpha</name>
    <dbReference type="NCBI Taxonomy" id="90975"/>
    <lineage>
        <taxon>Bacteria</taxon>
        <taxon>Bacillati</taxon>
        <taxon>Actinomycetota</taxon>
        <taxon>Actinomycetes</taxon>
        <taxon>Streptosporangiales</taxon>
        <taxon>Streptosporangiaceae</taxon>
        <taxon>Acrocarpospora</taxon>
    </lineage>
</organism>
<dbReference type="InterPro" id="IPR019494">
    <property type="entry name" value="FIST_C"/>
</dbReference>
<comment type="subcellular location">
    <subcellularLocation>
        <location evidence="1">Cell membrane</location>
        <topology evidence="1">Multi-pass membrane protein</topology>
    </subcellularLocation>
</comment>
<dbReference type="EMBL" id="BLAF01000028">
    <property type="protein sequence ID" value="GES22079.1"/>
    <property type="molecule type" value="Genomic_DNA"/>
</dbReference>
<feature type="domain" description="FIST" evidence="6">
    <location>
        <begin position="36"/>
        <end position="227"/>
    </location>
</feature>
<comment type="caution">
    <text evidence="8">The sequence shown here is derived from an EMBL/GenBank/DDBJ whole genome shotgun (WGS) entry which is preliminary data.</text>
</comment>
<feature type="domain" description="FIST C-domain" evidence="7">
    <location>
        <begin position="228"/>
        <end position="371"/>
    </location>
</feature>
<proteinExistence type="predicted"/>
<accession>A0A5M3XPT7</accession>
<dbReference type="GO" id="GO:0005886">
    <property type="term" value="C:plasma membrane"/>
    <property type="evidence" value="ECO:0007669"/>
    <property type="project" value="UniProtKB-SubCell"/>
</dbReference>
<dbReference type="PANTHER" id="PTHR14939">
    <property type="entry name" value="F-BOX ONLY PROTEIN 22"/>
    <property type="match status" value="1"/>
</dbReference>
<evidence type="ECO:0000256" key="1">
    <source>
        <dbReference type="ARBA" id="ARBA00004651"/>
    </source>
</evidence>
<protein>
    <recommendedName>
        <fullName evidence="10">Histidine kinase</fullName>
    </recommendedName>
</protein>
<dbReference type="SMART" id="SM00897">
    <property type="entry name" value="FIST"/>
    <property type="match status" value="1"/>
</dbReference>
<evidence type="ECO:0008006" key="10">
    <source>
        <dbReference type="Google" id="ProtNLM"/>
    </source>
</evidence>
<sequence>MAVLTSRFADGLAVGPNLVESAETAIRQALAGLTGQADLVCFFICGEDAEDVTKAGQRAMELVGEAAVIGCSATGVIGDAQGVELSPSVSAWAASLGEARVTTFALESLRADDRFVVIGLPEREVDDRVAIMLADPYTFPTDAFVEHSSEVLGNLPLIGGLANGLQGRGSVRLFADGEVYTEGAIGVMLSGPVRVSTVVSQGCRPIGPTMVVTRAEENVLLELAGQPALARLEDIVSALDEEDRELVASGLQIGIAMDEYAERHERGDFLIRGVLGIDPEREAVAIGDIVPVGRTVRFQVRDAETADEDLYELLDAHLAEGGRVDGALLFSCNGRGSAMFGTPDHDALALRDTLGPIGVAGFFAAGEVGPVAGHNHVHGFTASVLVFSTTI</sequence>
<dbReference type="InterPro" id="IPR016741">
    <property type="entry name" value="UCP018953"/>
</dbReference>
<gene>
    <name evidence="8" type="ORF">Aple_049760</name>
</gene>
<dbReference type="SMART" id="SM01204">
    <property type="entry name" value="FIST_C"/>
    <property type="match status" value="1"/>
</dbReference>
<evidence type="ECO:0000256" key="5">
    <source>
        <dbReference type="ARBA" id="ARBA00023136"/>
    </source>
</evidence>
<evidence type="ECO:0000313" key="9">
    <source>
        <dbReference type="Proteomes" id="UP000377595"/>
    </source>
</evidence>
<dbReference type="Pfam" id="PF08495">
    <property type="entry name" value="FIST"/>
    <property type="match status" value="1"/>
</dbReference>
<evidence type="ECO:0000259" key="7">
    <source>
        <dbReference type="SMART" id="SM01204"/>
    </source>
</evidence>
<keyword evidence="4" id="KW-1133">Transmembrane helix</keyword>
<name>A0A5M3XPT7_9ACTN</name>
<evidence type="ECO:0000259" key="6">
    <source>
        <dbReference type="SMART" id="SM00897"/>
    </source>
</evidence>
<dbReference type="PANTHER" id="PTHR14939:SF5">
    <property type="entry name" value="F-BOX ONLY PROTEIN 22"/>
    <property type="match status" value="1"/>
</dbReference>
<dbReference type="OrthoDB" id="9770435at2"/>
<evidence type="ECO:0000256" key="2">
    <source>
        <dbReference type="ARBA" id="ARBA00022475"/>
    </source>
</evidence>
<reference evidence="8 9" key="1">
    <citation type="submission" date="2019-10" db="EMBL/GenBank/DDBJ databases">
        <title>Whole genome shotgun sequence of Acrocarpospora pleiomorpha NBRC 16267.</title>
        <authorList>
            <person name="Ichikawa N."/>
            <person name="Kimura A."/>
            <person name="Kitahashi Y."/>
            <person name="Komaki H."/>
            <person name="Oguchi A."/>
        </authorList>
    </citation>
    <scope>NUCLEOTIDE SEQUENCE [LARGE SCALE GENOMIC DNA]</scope>
    <source>
        <strain evidence="8 9">NBRC 16267</strain>
    </source>
</reference>
<dbReference type="PIRSF" id="PIRSF018953">
    <property type="entry name" value="UCP018953"/>
    <property type="match status" value="1"/>
</dbReference>
<keyword evidence="5" id="KW-0472">Membrane</keyword>
<evidence type="ECO:0000256" key="4">
    <source>
        <dbReference type="ARBA" id="ARBA00022989"/>
    </source>
</evidence>
<keyword evidence="2" id="KW-1003">Cell membrane</keyword>
<dbReference type="InterPro" id="IPR013702">
    <property type="entry name" value="FIST_domain_N"/>
</dbReference>
<keyword evidence="3" id="KW-0812">Transmembrane</keyword>
<keyword evidence="9" id="KW-1185">Reference proteome</keyword>
<dbReference type="Pfam" id="PF10442">
    <property type="entry name" value="FIST_C"/>
    <property type="match status" value="1"/>
</dbReference>
<dbReference type="AlphaFoldDB" id="A0A5M3XPT7"/>